<dbReference type="AlphaFoldDB" id="A0A075AZ59"/>
<protein>
    <submittedName>
        <fullName evidence="2">Uncharacterized protein</fullName>
    </submittedName>
</protein>
<evidence type="ECO:0000313" key="3">
    <source>
        <dbReference type="Proteomes" id="UP000030755"/>
    </source>
</evidence>
<gene>
    <name evidence="2" type="ORF">O9G_005096</name>
</gene>
<reference evidence="2 3" key="1">
    <citation type="journal article" date="2013" name="Curr. Biol.">
        <title>Shared signatures of parasitism and phylogenomics unite Cryptomycota and microsporidia.</title>
        <authorList>
            <person name="James T.Y."/>
            <person name="Pelin A."/>
            <person name="Bonen L."/>
            <person name="Ahrendt S."/>
            <person name="Sain D."/>
            <person name="Corradi N."/>
            <person name="Stajich J.E."/>
        </authorList>
    </citation>
    <scope>NUCLEOTIDE SEQUENCE [LARGE SCALE GENOMIC DNA]</scope>
    <source>
        <strain evidence="2 3">CSF55</strain>
    </source>
</reference>
<dbReference type="Proteomes" id="UP000030755">
    <property type="component" value="Unassembled WGS sequence"/>
</dbReference>
<dbReference type="EMBL" id="KE560819">
    <property type="protein sequence ID" value="EPZ35547.1"/>
    <property type="molecule type" value="Genomic_DNA"/>
</dbReference>
<name>A0A075AZ59_ROZAC</name>
<evidence type="ECO:0000313" key="2">
    <source>
        <dbReference type="EMBL" id="EPZ35547.1"/>
    </source>
</evidence>
<proteinExistence type="predicted"/>
<sequence>MNRPTKNNIQLNTSKADKSIEQQNDRAVDMSIIAARVKKRKFCPTNYARNKQSPIYEEAVAYAGKNFENFDSTKDISAAEPVNLAKQVIEEYAKVVDLKDHLVLQQGNL</sequence>
<evidence type="ECO:0000256" key="1">
    <source>
        <dbReference type="SAM" id="MobiDB-lite"/>
    </source>
</evidence>
<feature type="compositionally biased region" description="Polar residues" evidence="1">
    <location>
        <begin position="1"/>
        <end position="14"/>
    </location>
</feature>
<organism evidence="2 3">
    <name type="scientific">Rozella allomycis (strain CSF55)</name>
    <dbReference type="NCBI Taxonomy" id="988480"/>
    <lineage>
        <taxon>Eukaryota</taxon>
        <taxon>Fungi</taxon>
        <taxon>Fungi incertae sedis</taxon>
        <taxon>Cryptomycota</taxon>
        <taxon>Cryptomycota incertae sedis</taxon>
        <taxon>Rozella</taxon>
    </lineage>
</organism>
<feature type="region of interest" description="Disordered" evidence="1">
    <location>
        <begin position="1"/>
        <end position="21"/>
    </location>
</feature>
<dbReference type="HOGENOM" id="CLU_2185442_0_0_1"/>
<accession>A0A075AZ59</accession>
<keyword evidence="3" id="KW-1185">Reference proteome</keyword>